<sequence>MWSVARVATAKGMAHCPETGGQGSSSFSEVKQLGEMMRACRDYQADYDTMLRAKLNYFCELPEQQQAYVGDLVLDRLRQCRRGVSQNAQFLAMMLKCYERGDGGPDTLVLAQDKQGEPEHDPQWHGHDCREANMSRVRRVFQQVYREWTVEGAQERDRTFLPLLDDLEREFERFRTMTNSDKKLQRHEYRVLCPGCGLGRLPLEIRRHGMSVQGNENNALHLMISNFLLNQTYSSEGVLLRHVIFPFIMSSNNIRSAADQRLCCSVPDVDPRELAQATDGGEFSMCAGDFVESYRDESSRNAWHAVVTSFFLDTAQNVIEYIETIYALLVEGGSWINIGPLLYHYADSLHIRSIELTLEELMVVIDRVGFDVVEPVSFVQAPYAADPNSMLQDICA</sequence>
<name>A0A5J4YL99_PORPP</name>
<proteinExistence type="inferred from homology"/>
<dbReference type="Proteomes" id="UP000324585">
    <property type="component" value="Unassembled WGS sequence"/>
</dbReference>
<keyword evidence="3 6" id="KW-0489">Methyltransferase</keyword>
<gene>
    <name evidence="6" type="ORF">FVE85_8397</name>
</gene>
<dbReference type="EMBL" id="VRMN01000011">
    <property type="protein sequence ID" value="KAA8491915.1"/>
    <property type="molecule type" value="Genomic_DNA"/>
</dbReference>
<evidence type="ECO:0000313" key="6">
    <source>
        <dbReference type="EMBL" id="KAA8491915.1"/>
    </source>
</evidence>
<dbReference type="AlphaFoldDB" id="A0A5J4YL99"/>
<dbReference type="GO" id="GO:0030735">
    <property type="term" value="F:carnosine N-methyltransferase activity"/>
    <property type="evidence" value="ECO:0007669"/>
    <property type="project" value="UniProtKB-EC"/>
</dbReference>
<accession>A0A5J4YL99</accession>
<keyword evidence="4 6" id="KW-0808">Transferase</keyword>
<comment type="similarity">
    <text evidence="1">Belongs to the carnosine N-methyltransferase family.</text>
</comment>
<evidence type="ECO:0000256" key="2">
    <source>
        <dbReference type="ARBA" id="ARBA00012003"/>
    </source>
</evidence>
<dbReference type="SUPFAM" id="SSF53335">
    <property type="entry name" value="S-adenosyl-L-methionine-dependent methyltransferases"/>
    <property type="match status" value="1"/>
</dbReference>
<dbReference type="SMART" id="SM01296">
    <property type="entry name" value="N2227"/>
    <property type="match status" value="1"/>
</dbReference>
<dbReference type="Pfam" id="PF07942">
    <property type="entry name" value="CARME"/>
    <property type="match status" value="1"/>
</dbReference>
<dbReference type="Gene3D" id="3.40.50.150">
    <property type="entry name" value="Vaccinia Virus protein VP39"/>
    <property type="match status" value="1"/>
</dbReference>
<evidence type="ECO:0000256" key="1">
    <source>
        <dbReference type="ARBA" id="ARBA00010086"/>
    </source>
</evidence>
<dbReference type="OrthoDB" id="978at2759"/>
<dbReference type="PANTHER" id="PTHR12303">
    <property type="entry name" value="CARNOSINE N-METHYLTRANSFERASE"/>
    <property type="match status" value="1"/>
</dbReference>
<dbReference type="EC" id="2.1.1.22" evidence="2"/>
<dbReference type="InterPro" id="IPR012901">
    <property type="entry name" value="CARME"/>
</dbReference>
<dbReference type="GO" id="GO:0032259">
    <property type="term" value="P:methylation"/>
    <property type="evidence" value="ECO:0007669"/>
    <property type="project" value="UniProtKB-KW"/>
</dbReference>
<keyword evidence="5" id="KW-0949">S-adenosyl-L-methionine</keyword>
<dbReference type="PANTHER" id="PTHR12303:SF6">
    <property type="entry name" value="CARNOSINE N-METHYLTRANSFERASE"/>
    <property type="match status" value="1"/>
</dbReference>
<evidence type="ECO:0000256" key="4">
    <source>
        <dbReference type="ARBA" id="ARBA00022679"/>
    </source>
</evidence>
<organism evidence="6 7">
    <name type="scientific">Porphyridium purpureum</name>
    <name type="common">Red alga</name>
    <name type="synonym">Porphyridium cruentum</name>
    <dbReference type="NCBI Taxonomy" id="35688"/>
    <lineage>
        <taxon>Eukaryota</taxon>
        <taxon>Rhodophyta</taxon>
        <taxon>Bangiophyceae</taxon>
        <taxon>Porphyridiales</taxon>
        <taxon>Porphyridiaceae</taxon>
        <taxon>Porphyridium</taxon>
    </lineage>
</organism>
<keyword evidence="7" id="KW-1185">Reference proteome</keyword>
<evidence type="ECO:0000256" key="3">
    <source>
        <dbReference type="ARBA" id="ARBA00022603"/>
    </source>
</evidence>
<evidence type="ECO:0000313" key="7">
    <source>
        <dbReference type="Proteomes" id="UP000324585"/>
    </source>
</evidence>
<protein>
    <recommendedName>
        <fullName evidence="2">carnosine N-methyltransferase</fullName>
        <ecNumber evidence="2">2.1.1.22</ecNumber>
    </recommendedName>
</protein>
<evidence type="ECO:0000256" key="5">
    <source>
        <dbReference type="ARBA" id="ARBA00022691"/>
    </source>
</evidence>
<reference evidence="7" key="1">
    <citation type="journal article" date="2019" name="Nat. Commun.">
        <title>Expansion of phycobilisome linker gene families in mesophilic red algae.</title>
        <authorList>
            <person name="Lee J."/>
            <person name="Kim D."/>
            <person name="Bhattacharya D."/>
            <person name="Yoon H.S."/>
        </authorList>
    </citation>
    <scope>NUCLEOTIDE SEQUENCE [LARGE SCALE GENOMIC DNA]</scope>
    <source>
        <strain evidence="7">CCMP 1328</strain>
    </source>
</reference>
<comment type="caution">
    <text evidence="6">The sequence shown here is derived from an EMBL/GenBank/DDBJ whole genome shotgun (WGS) entry which is preliminary data.</text>
</comment>
<dbReference type="InterPro" id="IPR029063">
    <property type="entry name" value="SAM-dependent_MTases_sf"/>
</dbReference>